<dbReference type="SUPFAM" id="SSF53335">
    <property type="entry name" value="S-adenosyl-L-methionine-dependent methyltransferases"/>
    <property type="match status" value="1"/>
</dbReference>
<dbReference type="AlphaFoldDB" id="A0AAD7XNW4"/>
<protein>
    <recommendedName>
        <fullName evidence="4">DUF938 domain-containing protein</fullName>
    </recommendedName>
</protein>
<evidence type="ECO:0000256" key="1">
    <source>
        <dbReference type="ARBA" id="ARBA00008308"/>
    </source>
</evidence>
<gene>
    <name evidence="2" type="ORF">CTAYLR_008992</name>
</gene>
<proteinExistence type="inferred from homology"/>
<dbReference type="InterPro" id="IPR029063">
    <property type="entry name" value="SAM-dependent_MTases_sf"/>
</dbReference>
<accession>A0AAD7XNW4</accession>
<dbReference type="EMBL" id="JAQMWT010000001">
    <property type="protein sequence ID" value="KAJ8614624.1"/>
    <property type="molecule type" value="Genomic_DNA"/>
</dbReference>
<comment type="similarity">
    <text evidence="1">Belongs to the UPF0585 family.</text>
</comment>
<dbReference type="Pfam" id="PF06080">
    <property type="entry name" value="DUF938"/>
    <property type="match status" value="1"/>
</dbReference>
<dbReference type="InterPro" id="IPR010342">
    <property type="entry name" value="DUF938"/>
</dbReference>
<evidence type="ECO:0000313" key="3">
    <source>
        <dbReference type="Proteomes" id="UP001230188"/>
    </source>
</evidence>
<dbReference type="PANTHER" id="PTHR20974">
    <property type="entry name" value="UPF0585 PROTEIN CG18661"/>
    <property type="match status" value="1"/>
</dbReference>
<dbReference type="Proteomes" id="UP001230188">
    <property type="component" value="Unassembled WGS sequence"/>
</dbReference>
<comment type="caution">
    <text evidence="2">The sequence shown here is derived from an EMBL/GenBank/DDBJ whole genome shotgun (WGS) entry which is preliminary data.</text>
</comment>
<dbReference type="PANTHER" id="PTHR20974:SF0">
    <property type="entry name" value="UPF0585 PROTEIN CG18661"/>
    <property type="match status" value="1"/>
</dbReference>
<organism evidence="2 3">
    <name type="scientific">Chrysophaeum taylorii</name>
    <dbReference type="NCBI Taxonomy" id="2483200"/>
    <lineage>
        <taxon>Eukaryota</taxon>
        <taxon>Sar</taxon>
        <taxon>Stramenopiles</taxon>
        <taxon>Ochrophyta</taxon>
        <taxon>Pelagophyceae</taxon>
        <taxon>Pelagomonadales</taxon>
        <taxon>Pelagomonadaceae</taxon>
        <taxon>Chrysophaeum</taxon>
    </lineage>
</organism>
<dbReference type="CDD" id="cd02440">
    <property type="entry name" value="AdoMet_MTases"/>
    <property type="match status" value="1"/>
</dbReference>
<evidence type="ECO:0000313" key="2">
    <source>
        <dbReference type="EMBL" id="KAJ8614624.1"/>
    </source>
</evidence>
<keyword evidence="3" id="KW-1185">Reference proteome</keyword>
<evidence type="ECO:0008006" key="4">
    <source>
        <dbReference type="Google" id="ProtNLM"/>
    </source>
</evidence>
<dbReference type="Gene3D" id="3.40.50.150">
    <property type="entry name" value="Vaccinia Virus protein VP39"/>
    <property type="match status" value="1"/>
</dbReference>
<name>A0AAD7XNW4_9STRA</name>
<reference evidence="2" key="1">
    <citation type="submission" date="2023-01" db="EMBL/GenBank/DDBJ databases">
        <title>Metagenome sequencing of chrysophaentin producing Chrysophaeum taylorii.</title>
        <authorList>
            <person name="Davison J."/>
            <person name="Bewley C."/>
        </authorList>
    </citation>
    <scope>NUCLEOTIDE SEQUENCE</scope>
    <source>
        <strain evidence="2">NIES-1699</strain>
    </source>
</reference>
<sequence>MDAPPLDPDPLSDYVAWAGHRNRDAILEELGRHVPTEEGKALEVATGSGMHISYFAPKFPAVSFLPSDKSETTFEAIDQKRTGIPNVRAPVVLDLLDASTFPTVEKFDVIFGINIFQVAPLSVADGMMRCAAGALAPGGCLMVYGPFKVDGKFSTDSNAQFDERLAVAGDPDWGLKDATDLDEAAITAGLVPKGRVPMPSNNFFLIYNLATP</sequence>